<dbReference type="Proteomes" id="UP001147747">
    <property type="component" value="Unassembled WGS sequence"/>
</dbReference>
<evidence type="ECO:0000256" key="5">
    <source>
        <dbReference type="ARBA" id="ARBA00023242"/>
    </source>
</evidence>
<reference evidence="6" key="1">
    <citation type="submission" date="2022-12" db="EMBL/GenBank/DDBJ databases">
        <authorList>
            <person name="Petersen C."/>
        </authorList>
    </citation>
    <scope>NUCLEOTIDE SEQUENCE</scope>
    <source>
        <strain evidence="6">IBT 29677</strain>
    </source>
</reference>
<keyword evidence="7" id="KW-1185">Reference proteome</keyword>
<dbReference type="EMBL" id="JAPZBU010000009">
    <property type="protein sequence ID" value="KAJ5386194.1"/>
    <property type="molecule type" value="Genomic_DNA"/>
</dbReference>
<evidence type="ECO:0000256" key="1">
    <source>
        <dbReference type="ARBA" id="ARBA00004123"/>
    </source>
</evidence>
<evidence type="ECO:0000313" key="7">
    <source>
        <dbReference type="Proteomes" id="UP001147747"/>
    </source>
</evidence>
<evidence type="ECO:0000256" key="3">
    <source>
        <dbReference type="ARBA" id="ARBA00023015"/>
    </source>
</evidence>
<evidence type="ECO:0000256" key="2">
    <source>
        <dbReference type="ARBA" id="ARBA00022723"/>
    </source>
</evidence>
<dbReference type="GO" id="GO:0046872">
    <property type="term" value="F:metal ion binding"/>
    <property type="evidence" value="ECO:0007669"/>
    <property type="project" value="UniProtKB-KW"/>
</dbReference>
<dbReference type="InterPro" id="IPR050815">
    <property type="entry name" value="TF_fung"/>
</dbReference>
<organism evidence="6 7">
    <name type="scientific">Penicillium cosmopolitanum</name>
    <dbReference type="NCBI Taxonomy" id="1131564"/>
    <lineage>
        <taxon>Eukaryota</taxon>
        <taxon>Fungi</taxon>
        <taxon>Dikarya</taxon>
        <taxon>Ascomycota</taxon>
        <taxon>Pezizomycotina</taxon>
        <taxon>Eurotiomycetes</taxon>
        <taxon>Eurotiomycetidae</taxon>
        <taxon>Eurotiales</taxon>
        <taxon>Aspergillaceae</taxon>
        <taxon>Penicillium</taxon>
    </lineage>
</organism>
<evidence type="ECO:0000313" key="6">
    <source>
        <dbReference type="EMBL" id="KAJ5386194.1"/>
    </source>
</evidence>
<dbReference type="GeneID" id="81372352"/>
<sequence length="467" mass="52530">MCALAARYSDNPIFRNIPPCARGKLYATKAINYCHENMVSPDLETVQAFLLVGYYFGGEGNTHGKYIYIGLARLHAHLVPHESFTTPVLREEHRRTWLSIQIASHWSASDMAMEPTSFFEEPIYQPKIDDAEFHTLGPDLFEGPINTLLRRLSQELIPFHQYCEEAAILEHDLDRWAEGLPSTLVYNYANFMHMIGKKLGQIFLSMHIGYYHFRQMLFFPFLDSRLTQSATCSRAAKCKESATIVSNILRYSETTPGCKMIYFIYGHIAVISSSVQLHTLLFSDDQPERSLARDGLVSNFQYLMSLKLFWRVVDHHVCIILSPPLSIANSVILQVAHLRIFQNSCKDSLLNPFALDSWMARFLTEHTSALSQRLMNDTNCPSTDTGIAATDSISQVDGATTADNPVSQVEDTDRLEAAGTEESEIDTADYNDLSRLIGDQGMSGQAIVDSALSWLLNDQAEGVQGIY</sequence>
<dbReference type="CDD" id="cd12148">
    <property type="entry name" value="fungal_TF_MHR"/>
    <property type="match status" value="1"/>
</dbReference>
<dbReference type="PANTHER" id="PTHR47338:SF16">
    <property type="entry name" value="TRANSCRIPTION FACTOR, PUTATIVE (AFU_ORTHOLOGUE AFUA_2G09360)-RELATED"/>
    <property type="match status" value="1"/>
</dbReference>
<evidence type="ECO:0000256" key="4">
    <source>
        <dbReference type="ARBA" id="ARBA00023163"/>
    </source>
</evidence>
<keyword evidence="5" id="KW-0539">Nucleus</keyword>
<accession>A0A9X0B2X9</accession>
<keyword evidence="2" id="KW-0479">Metal-binding</keyword>
<keyword evidence="4" id="KW-0804">Transcription</keyword>
<proteinExistence type="predicted"/>
<protein>
    <submittedName>
        <fullName evidence="6">C6 transcription factor</fullName>
    </submittedName>
</protein>
<dbReference type="PANTHER" id="PTHR47338">
    <property type="entry name" value="ZN(II)2CYS6 TRANSCRIPTION FACTOR (EUROFUNG)-RELATED"/>
    <property type="match status" value="1"/>
</dbReference>
<dbReference type="RefSeq" id="XP_056483992.1">
    <property type="nucleotide sequence ID" value="XM_056633372.1"/>
</dbReference>
<dbReference type="GO" id="GO:0005634">
    <property type="term" value="C:nucleus"/>
    <property type="evidence" value="ECO:0007669"/>
    <property type="project" value="UniProtKB-SubCell"/>
</dbReference>
<reference evidence="6" key="2">
    <citation type="journal article" date="2023" name="IMA Fungus">
        <title>Comparative genomic study of the Penicillium genus elucidates a diverse pangenome and 15 lateral gene transfer events.</title>
        <authorList>
            <person name="Petersen C."/>
            <person name="Sorensen T."/>
            <person name="Nielsen M.R."/>
            <person name="Sondergaard T.E."/>
            <person name="Sorensen J.L."/>
            <person name="Fitzpatrick D.A."/>
            <person name="Frisvad J.C."/>
            <person name="Nielsen K.L."/>
        </authorList>
    </citation>
    <scope>NUCLEOTIDE SEQUENCE</scope>
    <source>
        <strain evidence="6">IBT 29677</strain>
    </source>
</reference>
<dbReference type="GO" id="GO:0000981">
    <property type="term" value="F:DNA-binding transcription factor activity, RNA polymerase II-specific"/>
    <property type="evidence" value="ECO:0007669"/>
    <property type="project" value="InterPro"/>
</dbReference>
<dbReference type="AlphaFoldDB" id="A0A9X0B2X9"/>
<gene>
    <name evidence="6" type="ORF">N7509_008735</name>
</gene>
<dbReference type="OrthoDB" id="1924787at2759"/>
<comment type="subcellular location">
    <subcellularLocation>
        <location evidence="1">Nucleus</location>
    </subcellularLocation>
</comment>
<keyword evidence="3" id="KW-0805">Transcription regulation</keyword>
<name>A0A9X0B2X9_9EURO</name>
<comment type="caution">
    <text evidence="6">The sequence shown here is derived from an EMBL/GenBank/DDBJ whole genome shotgun (WGS) entry which is preliminary data.</text>
</comment>